<evidence type="ECO:0000313" key="1">
    <source>
        <dbReference type="EMBL" id="KAK9843907.1"/>
    </source>
</evidence>
<feature type="non-terminal residue" evidence="1">
    <location>
        <position position="246"/>
    </location>
</feature>
<protein>
    <submittedName>
        <fullName evidence="1">Uncharacterized protein</fullName>
    </submittedName>
</protein>
<dbReference type="InterPro" id="IPR018790">
    <property type="entry name" value="DUF2358"/>
</dbReference>
<name>A0AAW1SDI6_9CHLO</name>
<dbReference type="SUPFAM" id="SSF54427">
    <property type="entry name" value="NTF2-like"/>
    <property type="match status" value="1"/>
</dbReference>
<reference evidence="1 2" key="1">
    <citation type="journal article" date="2024" name="Nat. Commun.">
        <title>Phylogenomics reveals the evolutionary origins of lichenization in chlorophyte algae.</title>
        <authorList>
            <person name="Puginier C."/>
            <person name="Libourel C."/>
            <person name="Otte J."/>
            <person name="Skaloud P."/>
            <person name="Haon M."/>
            <person name="Grisel S."/>
            <person name="Petersen M."/>
            <person name="Berrin J.G."/>
            <person name="Delaux P.M."/>
            <person name="Dal Grande F."/>
            <person name="Keller J."/>
        </authorList>
    </citation>
    <scope>NUCLEOTIDE SEQUENCE [LARGE SCALE GENOMIC DNA]</scope>
    <source>
        <strain evidence="1 2">SAG 2523</strain>
    </source>
</reference>
<proteinExistence type="predicted"/>
<organism evidence="1 2">
    <name type="scientific">Apatococcus fuscideae</name>
    <dbReference type="NCBI Taxonomy" id="2026836"/>
    <lineage>
        <taxon>Eukaryota</taxon>
        <taxon>Viridiplantae</taxon>
        <taxon>Chlorophyta</taxon>
        <taxon>core chlorophytes</taxon>
        <taxon>Trebouxiophyceae</taxon>
        <taxon>Chlorellales</taxon>
        <taxon>Chlorellaceae</taxon>
        <taxon>Apatococcus</taxon>
    </lineage>
</organism>
<comment type="caution">
    <text evidence="1">The sequence shown here is derived from an EMBL/GenBank/DDBJ whole genome shotgun (WGS) entry which is preliminary data.</text>
</comment>
<dbReference type="InterPro" id="IPR032710">
    <property type="entry name" value="NTF2-like_dom_sf"/>
</dbReference>
<dbReference type="AlphaFoldDB" id="A0AAW1SDI6"/>
<gene>
    <name evidence="1" type="ORF">WJX84_004693</name>
</gene>
<dbReference type="Pfam" id="PF10184">
    <property type="entry name" value="DUF2358"/>
    <property type="match status" value="1"/>
</dbReference>
<sequence length="246" mass="28539">MLLQQNLKGSRTSQPVDPVSDFTRRLRQKVMHAKPEQRLARPDFAHAGSSRMVRRGAAAADQKVDQYQTGPASSEFMQGRMDFLKSDMKHLFDEQGVDKSQYDDKVDFRDPITKYGSIGGYLFNITMLKLVFAPIFELHDLRQTAEYEVTTRWTMTMKFTLNKYSPLKRWWSPVLVFTGVSIMGVNPDNGKFNKHIDYWDAIKNQEFFSLEAFRHVLSQMLSMSKTPDLDGPKFQIMKKMAAYEIR</sequence>
<accession>A0AAW1SDI6</accession>
<evidence type="ECO:0000313" key="2">
    <source>
        <dbReference type="Proteomes" id="UP001485043"/>
    </source>
</evidence>
<dbReference type="Proteomes" id="UP001485043">
    <property type="component" value="Unassembled WGS sequence"/>
</dbReference>
<keyword evidence="2" id="KW-1185">Reference proteome</keyword>
<dbReference type="EMBL" id="JALJOV010001661">
    <property type="protein sequence ID" value="KAK9843907.1"/>
    <property type="molecule type" value="Genomic_DNA"/>
</dbReference>